<dbReference type="EMBL" id="DTGT01000363">
    <property type="protein sequence ID" value="HGH61848.1"/>
    <property type="molecule type" value="Genomic_DNA"/>
</dbReference>
<feature type="domain" description="ABC transporter" evidence="6">
    <location>
        <begin position="2"/>
        <end position="230"/>
    </location>
</feature>
<dbReference type="InterPro" id="IPR027417">
    <property type="entry name" value="P-loop_NTPase"/>
</dbReference>
<dbReference type="SMART" id="SM00382">
    <property type="entry name" value="AAA"/>
    <property type="match status" value="1"/>
</dbReference>
<comment type="similarity">
    <text evidence="1">Belongs to the ABC transporter superfamily.</text>
</comment>
<evidence type="ECO:0000259" key="6">
    <source>
        <dbReference type="PROSITE" id="PS50893"/>
    </source>
</evidence>
<evidence type="ECO:0000313" key="7">
    <source>
        <dbReference type="EMBL" id="HGH61848.1"/>
    </source>
</evidence>
<dbReference type="Pfam" id="PF00005">
    <property type="entry name" value="ABC_tran"/>
    <property type="match status" value="1"/>
</dbReference>
<dbReference type="AlphaFoldDB" id="A0A7C4ASX9"/>
<dbReference type="InterPro" id="IPR003593">
    <property type="entry name" value="AAA+_ATPase"/>
</dbReference>
<dbReference type="InterPro" id="IPR017871">
    <property type="entry name" value="ABC_transporter-like_CS"/>
</dbReference>
<keyword evidence="5 7" id="KW-0067">ATP-binding</keyword>
<name>A0A7C4ASX9_9BACT</name>
<sequence>MIRIRGLTKHYGKIQAVQNLSLTVDAGTVFGLLGPNGAGKTTLIKLMTTLAKPDSGELFIDEHDVIKDPLAVKKIMGVVPQENNLERELTAYENLLIYAMLHRVSNSQEKIASCLRLVDLWERRDELVSKFSGGMQRRLLIARALLSDPKILFLDEPSIGLDPQIRRQVADIIRRIRIDGRTVVITTHYIEEAESLCDRVGILAKGSLIALDTPENLKANIGQYIVESISAEGKLVQSICHSREQANIVARDADCQVVIRKSNLEDVFIKLTGERIE</sequence>
<protein>
    <submittedName>
        <fullName evidence="7">ATP-binding cassette domain-containing protein</fullName>
    </submittedName>
</protein>
<evidence type="ECO:0000256" key="4">
    <source>
        <dbReference type="ARBA" id="ARBA00022741"/>
    </source>
</evidence>
<evidence type="ECO:0000256" key="5">
    <source>
        <dbReference type="ARBA" id="ARBA00022840"/>
    </source>
</evidence>
<dbReference type="PROSITE" id="PS50893">
    <property type="entry name" value="ABC_TRANSPORTER_2"/>
    <property type="match status" value="1"/>
</dbReference>
<dbReference type="PANTHER" id="PTHR42711:SF5">
    <property type="entry name" value="ABC TRANSPORTER ATP-BINDING PROTEIN NATA"/>
    <property type="match status" value="1"/>
</dbReference>
<dbReference type="Gene3D" id="3.40.50.300">
    <property type="entry name" value="P-loop containing nucleotide triphosphate hydrolases"/>
    <property type="match status" value="1"/>
</dbReference>
<dbReference type="GO" id="GO:0005524">
    <property type="term" value="F:ATP binding"/>
    <property type="evidence" value="ECO:0007669"/>
    <property type="project" value="UniProtKB-KW"/>
</dbReference>
<evidence type="ECO:0000256" key="1">
    <source>
        <dbReference type="ARBA" id="ARBA00005417"/>
    </source>
</evidence>
<keyword evidence="4" id="KW-0547">Nucleotide-binding</keyword>
<accession>A0A7C4ASX9</accession>
<keyword evidence="2" id="KW-0813">Transport</keyword>
<dbReference type="InterPro" id="IPR050763">
    <property type="entry name" value="ABC_transporter_ATP-binding"/>
</dbReference>
<dbReference type="SUPFAM" id="SSF52540">
    <property type="entry name" value="P-loop containing nucleoside triphosphate hydrolases"/>
    <property type="match status" value="1"/>
</dbReference>
<dbReference type="PANTHER" id="PTHR42711">
    <property type="entry name" value="ABC TRANSPORTER ATP-BINDING PROTEIN"/>
    <property type="match status" value="1"/>
</dbReference>
<comment type="caution">
    <text evidence="7">The sequence shown here is derived from an EMBL/GenBank/DDBJ whole genome shotgun (WGS) entry which is preliminary data.</text>
</comment>
<keyword evidence="3" id="KW-0536">Nodulation</keyword>
<proteinExistence type="inferred from homology"/>
<reference evidence="7" key="1">
    <citation type="journal article" date="2020" name="mSystems">
        <title>Genome- and Community-Level Interaction Insights into Carbon Utilization and Element Cycling Functions of Hydrothermarchaeota in Hydrothermal Sediment.</title>
        <authorList>
            <person name="Zhou Z."/>
            <person name="Liu Y."/>
            <person name="Xu W."/>
            <person name="Pan J."/>
            <person name="Luo Z.H."/>
            <person name="Li M."/>
        </authorList>
    </citation>
    <scope>NUCLEOTIDE SEQUENCE [LARGE SCALE GENOMIC DNA]</scope>
    <source>
        <strain evidence="7">SpSt-769</strain>
    </source>
</reference>
<dbReference type="InterPro" id="IPR003439">
    <property type="entry name" value="ABC_transporter-like_ATP-bd"/>
</dbReference>
<dbReference type="PROSITE" id="PS00211">
    <property type="entry name" value="ABC_TRANSPORTER_1"/>
    <property type="match status" value="1"/>
</dbReference>
<evidence type="ECO:0000256" key="3">
    <source>
        <dbReference type="ARBA" id="ARBA00022458"/>
    </source>
</evidence>
<organism evidence="7">
    <name type="scientific">Desulfomonile tiedjei</name>
    <dbReference type="NCBI Taxonomy" id="2358"/>
    <lineage>
        <taxon>Bacteria</taxon>
        <taxon>Pseudomonadati</taxon>
        <taxon>Thermodesulfobacteriota</taxon>
        <taxon>Desulfomonilia</taxon>
        <taxon>Desulfomonilales</taxon>
        <taxon>Desulfomonilaceae</taxon>
        <taxon>Desulfomonile</taxon>
    </lineage>
</organism>
<dbReference type="GO" id="GO:0016887">
    <property type="term" value="F:ATP hydrolysis activity"/>
    <property type="evidence" value="ECO:0007669"/>
    <property type="project" value="InterPro"/>
</dbReference>
<evidence type="ECO:0000256" key="2">
    <source>
        <dbReference type="ARBA" id="ARBA00022448"/>
    </source>
</evidence>
<gene>
    <name evidence="7" type="ORF">ENV54_11190</name>
</gene>